<evidence type="ECO:0000259" key="6">
    <source>
        <dbReference type="Pfam" id="PF00081"/>
    </source>
</evidence>
<keyword evidence="5" id="KW-0175">Coiled coil</keyword>
<organism evidence="8 9">
    <name type="scientific">Pontibacillus yanchengensis Y32</name>
    <dbReference type="NCBI Taxonomy" id="1385514"/>
    <lineage>
        <taxon>Bacteria</taxon>
        <taxon>Bacillati</taxon>
        <taxon>Bacillota</taxon>
        <taxon>Bacilli</taxon>
        <taxon>Bacillales</taxon>
        <taxon>Bacillaceae</taxon>
        <taxon>Pontibacillus</taxon>
    </lineage>
</organism>
<dbReference type="eggNOG" id="COG0605">
    <property type="taxonomic scope" value="Bacteria"/>
</dbReference>
<dbReference type="Proteomes" id="UP000030147">
    <property type="component" value="Unassembled WGS sequence"/>
</dbReference>
<dbReference type="FunFam" id="3.55.40.20:FF:000004">
    <property type="entry name" value="Superoxide dismutase [Fe]"/>
    <property type="match status" value="1"/>
</dbReference>
<dbReference type="OrthoDB" id="9803125at2"/>
<evidence type="ECO:0000256" key="4">
    <source>
        <dbReference type="ARBA" id="ARBA00023002"/>
    </source>
</evidence>
<dbReference type="InterPro" id="IPR019831">
    <property type="entry name" value="Mn/Fe_SOD_N"/>
</dbReference>
<dbReference type="Gene3D" id="1.10.287.990">
    <property type="entry name" value="Fe,Mn superoxide dismutase (SOD) domain"/>
    <property type="match status" value="1"/>
</dbReference>
<keyword evidence="3" id="KW-0479">Metal-binding</keyword>
<protein>
    <recommendedName>
        <fullName evidence="2">superoxide dismutase</fullName>
        <ecNumber evidence="2">1.15.1.1</ecNumber>
    </recommendedName>
</protein>
<accession>A0A0A2TCP2</accession>
<dbReference type="Pfam" id="PF02777">
    <property type="entry name" value="Sod_Fe_C"/>
    <property type="match status" value="1"/>
</dbReference>
<dbReference type="STRING" id="1385514.N782_13800"/>
<gene>
    <name evidence="8" type="ORF">N782_13800</name>
</gene>
<keyword evidence="4" id="KW-0560">Oxidoreductase</keyword>
<comment type="similarity">
    <text evidence="1">Belongs to the iron/manganese superoxide dismutase family.</text>
</comment>
<dbReference type="SUPFAM" id="SSF46609">
    <property type="entry name" value="Fe,Mn superoxide dismutase (SOD), N-terminal domain"/>
    <property type="match status" value="1"/>
</dbReference>
<evidence type="ECO:0000259" key="7">
    <source>
        <dbReference type="Pfam" id="PF02777"/>
    </source>
</evidence>
<dbReference type="GO" id="GO:0046872">
    <property type="term" value="F:metal ion binding"/>
    <property type="evidence" value="ECO:0007669"/>
    <property type="project" value="UniProtKB-KW"/>
</dbReference>
<dbReference type="EC" id="1.15.1.1" evidence="2"/>
<dbReference type="InterPro" id="IPR036324">
    <property type="entry name" value="Mn/Fe_SOD_N_sf"/>
</dbReference>
<dbReference type="AlphaFoldDB" id="A0A0A2TCP2"/>
<evidence type="ECO:0000256" key="1">
    <source>
        <dbReference type="ARBA" id="ARBA00008714"/>
    </source>
</evidence>
<dbReference type="PRINTS" id="PR01703">
    <property type="entry name" value="MNSODISMTASE"/>
</dbReference>
<dbReference type="Gene3D" id="3.55.40.20">
    <property type="entry name" value="Iron/manganese superoxide dismutase, C-terminal domain"/>
    <property type="match status" value="1"/>
</dbReference>
<dbReference type="Pfam" id="PF00081">
    <property type="entry name" value="Sod_Fe_N"/>
    <property type="match status" value="1"/>
</dbReference>
<evidence type="ECO:0000256" key="5">
    <source>
        <dbReference type="SAM" id="Coils"/>
    </source>
</evidence>
<dbReference type="InterPro" id="IPR050265">
    <property type="entry name" value="Fe/Mn_Superoxide_Dismutase"/>
</dbReference>
<feature type="domain" description="Manganese/iron superoxide dismutase N-terminal" evidence="6">
    <location>
        <begin position="92"/>
        <end position="173"/>
    </location>
</feature>
<evidence type="ECO:0000313" key="8">
    <source>
        <dbReference type="EMBL" id="KGP72193.1"/>
    </source>
</evidence>
<dbReference type="RefSeq" id="WP_036820815.1">
    <property type="nucleotide sequence ID" value="NZ_AVBF01000036.1"/>
</dbReference>
<dbReference type="PROSITE" id="PS00088">
    <property type="entry name" value="SOD_MN"/>
    <property type="match status" value="1"/>
</dbReference>
<dbReference type="GO" id="GO:0004784">
    <property type="term" value="F:superoxide dismutase activity"/>
    <property type="evidence" value="ECO:0007669"/>
    <property type="project" value="UniProtKB-EC"/>
</dbReference>
<name>A0A0A2TCP2_9BACI</name>
<proteinExistence type="inferred from homology"/>
<evidence type="ECO:0000313" key="9">
    <source>
        <dbReference type="Proteomes" id="UP000030147"/>
    </source>
</evidence>
<dbReference type="PANTHER" id="PTHR11404:SF6">
    <property type="entry name" value="SUPEROXIDE DISMUTASE [MN], MITOCHONDRIAL"/>
    <property type="match status" value="1"/>
</dbReference>
<dbReference type="InterPro" id="IPR019833">
    <property type="entry name" value="Mn/Fe_SOD_BS"/>
</dbReference>
<sequence length="294" mass="34657">MLTAKKQYLHSLLNWADEVEEKVNSTHMSEENQTKWNKQMKQWKKGIQEALEQDEISKEEMNNLQAEGQKLLQSLATYYNKERATKSVPIGEHKLPPLPYAYDALEPYISKEIMRLHHDVHHKSYVDGLNKAEKKLAELRKTNKDDLIKHWLREQSFNGSGHFLHTIFWFNMKPNGGGKPKGDLLKQINKDFGSFEAFKKQFSDAAKSVEGVGWAILVWEMRSGRLAIQTVEKHQMFSLWDVVPLLVLDVWEHAYYLQYQTKRGEYVKNWWNIVNWDDVANRYNSVKDLIWSLY</sequence>
<dbReference type="PANTHER" id="PTHR11404">
    <property type="entry name" value="SUPEROXIDE DISMUTASE 2"/>
    <property type="match status" value="1"/>
</dbReference>
<comment type="caution">
    <text evidence="8">The sequence shown here is derived from an EMBL/GenBank/DDBJ whole genome shotgun (WGS) entry which is preliminary data.</text>
</comment>
<dbReference type="EMBL" id="AVBF01000036">
    <property type="protein sequence ID" value="KGP72193.1"/>
    <property type="molecule type" value="Genomic_DNA"/>
</dbReference>
<reference evidence="8 9" key="1">
    <citation type="journal article" date="2015" name="Stand. Genomic Sci.">
        <title>High quality draft genome sequence of the moderately halophilic bacterium Pontibacillus yanchengensis Y32(T) and comparison among Pontibacillus genomes.</title>
        <authorList>
            <person name="Huang J."/>
            <person name="Qiao Z.X."/>
            <person name="Tang J.W."/>
            <person name="Wang G."/>
        </authorList>
    </citation>
    <scope>NUCLEOTIDE SEQUENCE [LARGE SCALE GENOMIC DNA]</scope>
    <source>
        <strain evidence="8 9">Y32</strain>
    </source>
</reference>
<keyword evidence="9" id="KW-1185">Reference proteome</keyword>
<dbReference type="FunFam" id="1.10.287.990:FF:000001">
    <property type="entry name" value="Superoxide dismutase"/>
    <property type="match status" value="1"/>
</dbReference>
<feature type="domain" description="Manganese/iron superoxide dismutase C-terminal" evidence="7">
    <location>
        <begin position="180"/>
        <end position="282"/>
    </location>
</feature>
<dbReference type="InterPro" id="IPR019832">
    <property type="entry name" value="Mn/Fe_SOD_C"/>
</dbReference>
<dbReference type="InterPro" id="IPR036314">
    <property type="entry name" value="SOD_C_sf"/>
</dbReference>
<evidence type="ECO:0000256" key="3">
    <source>
        <dbReference type="ARBA" id="ARBA00022723"/>
    </source>
</evidence>
<dbReference type="SUPFAM" id="SSF54719">
    <property type="entry name" value="Fe,Mn superoxide dismutase (SOD), C-terminal domain"/>
    <property type="match status" value="1"/>
</dbReference>
<evidence type="ECO:0000256" key="2">
    <source>
        <dbReference type="ARBA" id="ARBA00012682"/>
    </source>
</evidence>
<dbReference type="InterPro" id="IPR001189">
    <property type="entry name" value="Mn/Fe_SOD"/>
</dbReference>
<feature type="coiled-coil region" evidence="5">
    <location>
        <begin position="122"/>
        <end position="149"/>
    </location>
</feature>